<dbReference type="PIRSF" id="PIRSF500136">
    <property type="entry name" value="UDP_ManNAc_DH"/>
    <property type="match status" value="1"/>
</dbReference>
<dbReference type="InterPro" id="IPR036291">
    <property type="entry name" value="NAD(P)-bd_dom_sf"/>
</dbReference>
<organism evidence="6 7">
    <name type="scientific">Candidatus Magasanikbacteria bacterium RIFCSPHIGHO2_02_FULL_51_14</name>
    <dbReference type="NCBI Taxonomy" id="1798683"/>
    <lineage>
        <taxon>Bacteria</taxon>
        <taxon>Candidatus Magasanikiibacteriota</taxon>
    </lineage>
</organism>
<evidence type="ECO:0000313" key="6">
    <source>
        <dbReference type="EMBL" id="OGH69545.1"/>
    </source>
</evidence>
<dbReference type="InterPro" id="IPR001732">
    <property type="entry name" value="UDP-Glc/GDP-Man_DH_N"/>
</dbReference>
<dbReference type="Gene3D" id="3.40.50.720">
    <property type="entry name" value="NAD(P)-binding Rossmann-like Domain"/>
    <property type="match status" value="2"/>
</dbReference>
<evidence type="ECO:0000256" key="2">
    <source>
        <dbReference type="ARBA" id="ARBA00023002"/>
    </source>
</evidence>
<dbReference type="GO" id="GO:0016628">
    <property type="term" value="F:oxidoreductase activity, acting on the CH-CH group of donors, NAD or NADP as acceptor"/>
    <property type="evidence" value="ECO:0007669"/>
    <property type="project" value="InterPro"/>
</dbReference>
<keyword evidence="3" id="KW-0520">NAD</keyword>
<comment type="similarity">
    <text evidence="1 4">Belongs to the UDP-glucose/GDP-mannose dehydrogenase family.</text>
</comment>
<dbReference type="Pfam" id="PF03721">
    <property type="entry name" value="UDPG_MGDP_dh_N"/>
    <property type="match status" value="1"/>
</dbReference>
<name>A0A1F6MD54_9BACT</name>
<dbReference type="AlphaFoldDB" id="A0A1F6MD54"/>
<dbReference type="Pfam" id="PF00984">
    <property type="entry name" value="UDPG_MGDP_dh"/>
    <property type="match status" value="1"/>
</dbReference>
<dbReference type="Pfam" id="PF03720">
    <property type="entry name" value="UDPG_MGDP_dh_C"/>
    <property type="match status" value="1"/>
</dbReference>
<sequence>MVSFEELKSKQECVCIVGLGYVGLPLAVLLSKHFDVMGFDVNEKRAAALRQGSDATGEVAIGALQSAAIEYSTDPEAIRRAKFIIVAVPTPVDEHNIPDLTLVKKATETVGKHLVQGTIVVYESTVYPGVTEDICLPILEKESGLRGGADFKIGYSPERVNPGDKTHTIDKVTKVVSAMDEESLEVVASVYGAITNVFRARSIKVAEAAKVIENTQRDLNIAFMNELAVLFHKMGFSVYDVLEAARTKWNFLPFEPGLVGGHCIGVDPYYLTYKAQEVGHTPEVILAGRGINDSMHKFIAHQIVKTMVRMGKDVKRSQFVILGITFKENIPDARNSKVAALYKELMDFGVKPVVSDPHADAEELKKEYGIGLVPFEQLPKADTLIVAVAHDEYKKLSPADIKGMMNTENLLLADIKRLYTAGEIELEGIGYWSL</sequence>
<dbReference type="InterPro" id="IPR017476">
    <property type="entry name" value="UDP-Glc/GDP-Man"/>
</dbReference>
<dbReference type="InterPro" id="IPR014027">
    <property type="entry name" value="UDP-Glc/GDP-Man_DH_C"/>
</dbReference>
<dbReference type="PIRSF" id="PIRSF000124">
    <property type="entry name" value="UDPglc_GDPman_dh"/>
    <property type="match status" value="1"/>
</dbReference>
<evidence type="ECO:0000256" key="3">
    <source>
        <dbReference type="ARBA" id="ARBA00023027"/>
    </source>
</evidence>
<dbReference type="Proteomes" id="UP000177457">
    <property type="component" value="Unassembled WGS sequence"/>
</dbReference>
<accession>A0A1F6MD54</accession>
<dbReference type="PANTHER" id="PTHR43491:SF2">
    <property type="entry name" value="UDP-N-ACETYL-D-MANNOSAMINE DEHYDROGENASE"/>
    <property type="match status" value="1"/>
</dbReference>
<evidence type="ECO:0000256" key="4">
    <source>
        <dbReference type="PIRNR" id="PIRNR000124"/>
    </source>
</evidence>
<dbReference type="SUPFAM" id="SSF48179">
    <property type="entry name" value="6-phosphogluconate dehydrogenase C-terminal domain-like"/>
    <property type="match status" value="1"/>
</dbReference>
<feature type="domain" description="UDP-glucose/GDP-mannose dehydrogenase C-terminal" evidence="5">
    <location>
        <begin position="320"/>
        <end position="421"/>
    </location>
</feature>
<dbReference type="PANTHER" id="PTHR43491">
    <property type="entry name" value="UDP-N-ACETYL-D-MANNOSAMINE DEHYDROGENASE"/>
    <property type="match status" value="1"/>
</dbReference>
<dbReference type="EMBL" id="MFQE01000077">
    <property type="protein sequence ID" value="OGH69545.1"/>
    <property type="molecule type" value="Genomic_DNA"/>
</dbReference>
<gene>
    <name evidence="6" type="ORF">A3C90_00310</name>
</gene>
<evidence type="ECO:0000313" key="7">
    <source>
        <dbReference type="Proteomes" id="UP000177457"/>
    </source>
</evidence>
<proteinExistence type="inferred from homology"/>
<dbReference type="GO" id="GO:0016616">
    <property type="term" value="F:oxidoreductase activity, acting on the CH-OH group of donors, NAD or NADP as acceptor"/>
    <property type="evidence" value="ECO:0007669"/>
    <property type="project" value="InterPro"/>
</dbReference>
<dbReference type="STRING" id="1798683.A3C90_00310"/>
<comment type="caution">
    <text evidence="6">The sequence shown here is derived from an EMBL/GenBank/DDBJ whole genome shotgun (WGS) entry which is preliminary data.</text>
</comment>
<dbReference type="InterPro" id="IPR008927">
    <property type="entry name" value="6-PGluconate_DH-like_C_sf"/>
</dbReference>
<dbReference type="GO" id="GO:0051287">
    <property type="term" value="F:NAD binding"/>
    <property type="evidence" value="ECO:0007669"/>
    <property type="project" value="InterPro"/>
</dbReference>
<protein>
    <recommendedName>
        <fullName evidence="5">UDP-glucose/GDP-mannose dehydrogenase C-terminal domain-containing protein</fullName>
    </recommendedName>
</protein>
<dbReference type="GO" id="GO:0000271">
    <property type="term" value="P:polysaccharide biosynthetic process"/>
    <property type="evidence" value="ECO:0007669"/>
    <property type="project" value="InterPro"/>
</dbReference>
<dbReference type="InterPro" id="IPR028359">
    <property type="entry name" value="UDP_ManNAc/GlcNAc_DH"/>
</dbReference>
<dbReference type="SUPFAM" id="SSF52413">
    <property type="entry name" value="UDP-glucose/GDP-mannose dehydrogenase C-terminal domain"/>
    <property type="match status" value="1"/>
</dbReference>
<dbReference type="InterPro" id="IPR036220">
    <property type="entry name" value="UDP-Glc/GDP-Man_DH_C_sf"/>
</dbReference>
<reference evidence="6 7" key="1">
    <citation type="journal article" date="2016" name="Nat. Commun.">
        <title>Thousands of microbial genomes shed light on interconnected biogeochemical processes in an aquifer system.</title>
        <authorList>
            <person name="Anantharaman K."/>
            <person name="Brown C.T."/>
            <person name="Hug L.A."/>
            <person name="Sharon I."/>
            <person name="Castelle C.J."/>
            <person name="Probst A.J."/>
            <person name="Thomas B.C."/>
            <person name="Singh A."/>
            <person name="Wilkins M.J."/>
            <person name="Karaoz U."/>
            <person name="Brodie E.L."/>
            <person name="Williams K.H."/>
            <person name="Hubbard S.S."/>
            <person name="Banfield J.F."/>
        </authorList>
    </citation>
    <scope>NUCLEOTIDE SEQUENCE [LARGE SCALE GENOMIC DNA]</scope>
</reference>
<evidence type="ECO:0000259" key="5">
    <source>
        <dbReference type="SMART" id="SM00984"/>
    </source>
</evidence>
<dbReference type="SMART" id="SM00984">
    <property type="entry name" value="UDPG_MGDP_dh_C"/>
    <property type="match status" value="1"/>
</dbReference>
<dbReference type="NCBIfam" id="TIGR03026">
    <property type="entry name" value="NDP-sugDHase"/>
    <property type="match status" value="1"/>
</dbReference>
<evidence type="ECO:0000256" key="1">
    <source>
        <dbReference type="ARBA" id="ARBA00006601"/>
    </source>
</evidence>
<dbReference type="SUPFAM" id="SSF51735">
    <property type="entry name" value="NAD(P)-binding Rossmann-fold domains"/>
    <property type="match status" value="1"/>
</dbReference>
<dbReference type="InterPro" id="IPR014026">
    <property type="entry name" value="UDP-Glc/GDP-Man_DH_dimer"/>
</dbReference>
<keyword evidence="2" id="KW-0560">Oxidoreductase</keyword>